<feature type="transmembrane region" description="Helical" evidence="1">
    <location>
        <begin position="76"/>
        <end position="97"/>
    </location>
</feature>
<evidence type="ECO:0000256" key="1">
    <source>
        <dbReference type="SAM" id="Phobius"/>
    </source>
</evidence>
<keyword evidence="2" id="KW-0614">Plasmid</keyword>
<keyword evidence="1" id="KW-0472">Membrane</keyword>
<dbReference type="AlphaFoldDB" id="O06098"/>
<organism evidence="2">
    <name type="scientific">Methanococcus maripaludis (strain C5 / ATCC BAA-1333)</name>
    <dbReference type="NCBI Taxonomy" id="402880"/>
    <lineage>
        <taxon>Archaea</taxon>
        <taxon>Methanobacteriati</taxon>
        <taxon>Methanobacteriota</taxon>
        <taxon>Methanomada group</taxon>
        <taxon>Methanococci</taxon>
        <taxon>Methanococcales</taxon>
        <taxon>Methanococcaceae</taxon>
        <taxon>Methanococcus</taxon>
    </lineage>
</organism>
<dbReference type="EMBL" id="U47023">
    <property type="protein sequence ID" value="AAC45253.1"/>
    <property type="molecule type" value="Genomic_DNA"/>
</dbReference>
<reference evidence="2" key="1">
    <citation type="journal article" date="1997" name="J. Bacteriol.">
        <title>Characterization of pURB500 from the archaeon Methanococcus maripaludis and construction of a shuttle vector.</title>
        <authorList>
            <person name="Tumbula D.L."/>
            <person name="Bowen T.L."/>
            <person name="Whitman W.B."/>
        </authorList>
    </citation>
    <scope>NUCLEOTIDE SEQUENCE</scope>
    <source>
        <strain evidence="2">C5</strain>
        <plasmid evidence="2">pURB500</plasmid>
    </source>
</reference>
<keyword evidence="1" id="KW-1133">Transmembrane helix</keyword>
<accession>O06098</accession>
<sequence>MSAGVGKDLDLNMFGAGSTFGNIILFSCSVNTNKLDLISIFSTAFLIMSLTISIISKSFLMYFLTASVDIYSKISFTLSNCISLDIILLPITAVTSLRE</sequence>
<dbReference type="PROSITE" id="PS51257">
    <property type="entry name" value="PROKAR_LIPOPROTEIN"/>
    <property type="match status" value="1"/>
</dbReference>
<name>O06098_METM5</name>
<proteinExistence type="predicted"/>
<feature type="transmembrane region" description="Helical" evidence="1">
    <location>
        <begin position="12"/>
        <end position="30"/>
    </location>
</feature>
<feature type="transmembrane region" description="Helical" evidence="1">
    <location>
        <begin position="37"/>
        <end position="64"/>
    </location>
</feature>
<evidence type="ECO:0000313" key="2">
    <source>
        <dbReference type="EMBL" id="AAC45253.1"/>
    </source>
</evidence>
<keyword evidence="1" id="KW-0812">Transmembrane</keyword>
<protein>
    <submittedName>
        <fullName evidence="2">Uncharacterized protein</fullName>
    </submittedName>
</protein>
<geneLocation type="plasmid" evidence="2">
    <name>pURB500</name>
</geneLocation>